<dbReference type="Gene3D" id="2.120.10.30">
    <property type="entry name" value="TolB, C-terminal domain"/>
    <property type="match status" value="1"/>
</dbReference>
<dbReference type="EMBL" id="LN606600">
    <property type="protein sequence ID" value="CEF42652.1"/>
    <property type="molecule type" value="Genomic_DNA"/>
</dbReference>
<dbReference type="AlphaFoldDB" id="A0A0U5EXJ2"/>
<dbReference type="PANTHER" id="PTHR19328">
    <property type="entry name" value="HEDGEHOG-INTERACTING PROTEIN"/>
    <property type="match status" value="1"/>
</dbReference>
<dbReference type="Pfam" id="PF07995">
    <property type="entry name" value="GSDH"/>
    <property type="match status" value="1"/>
</dbReference>
<gene>
    <name evidence="2" type="ORF">ASN_3419</name>
</gene>
<organism evidence="2 3">
    <name type="scientific">Acetobacter senegalensis</name>
    <dbReference type="NCBI Taxonomy" id="446692"/>
    <lineage>
        <taxon>Bacteria</taxon>
        <taxon>Pseudomonadati</taxon>
        <taxon>Pseudomonadota</taxon>
        <taxon>Alphaproteobacteria</taxon>
        <taxon>Acetobacterales</taxon>
        <taxon>Acetobacteraceae</taxon>
        <taxon>Acetobacter</taxon>
    </lineage>
</organism>
<dbReference type="PATRIC" id="fig|446692.3.peg.3623"/>
<accession>A0A0U5EXJ2</accession>
<proteinExistence type="predicted"/>
<reference evidence="3" key="1">
    <citation type="submission" date="2014-09" db="EMBL/GenBank/DDBJ databases">
        <authorList>
            <person name="Illeghems K.G."/>
        </authorList>
    </citation>
    <scope>NUCLEOTIDE SEQUENCE [LARGE SCALE GENOMIC DNA]</scope>
    <source>
        <strain evidence="3">108B</strain>
    </source>
</reference>
<dbReference type="Proteomes" id="UP000056109">
    <property type="component" value="Chromosome I"/>
</dbReference>
<name>A0A0U5EXJ2_9PROT</name>
<dbReference type="InterPro" id="IPR011042">
    <property type="entry name" value="6-blade_b-propeller_TolB-like"/>
</dbReference>
<evidence type="ECO:0000313" key="2">
    <source>
        <dbReference type="EMBL" id="CEF42652.1"/>
    </source>
</evidence>
<protein>
    <submittedName>
        <fullName evidence="2">Glucose sorbosone dehydrogenase</fullName>
    </submittedName>
</protein>
<dbReference type="PANTHER" id="PTHR19328:SF75">
    <property type="entry name" value="ALDOSE SUGAR DEHYDROGENASE YLII"/>
    <property type="match status" value="1"/>
</dbReference>
<dbReference type="InterPro" id="IPR011041">
    <property type="entry name" value="Quinoprot_gluc/sorb_DH_b-prop"/>
</dbReference>
<keyword evidence="3" id="KW-1185">Reference proteome</keyword>
<dbReference type="InterPro" id="IPR012938">
    <property type="entry name" value="Glc/Sorbosone_DH"/>
</dbReference>
<sequence>MLVTEKPGALRIVDAQGRISGPVRNLPAVHYGGQVGLLDVALDRDFAKDHRIFFSYSEDVGDDKTNIALARATLDEKAGILRDVSVIFRALPAVSSTKGANQGGRIAVAPNGTLFMTVGDRSSITPWDVAQHLDSDLGKIIHITADGEPASDNPFIGRAGARPEIWTLGHRSEEGLAFAPDGRLWETEHGPQGGDELNLIERGKNYGWPLVTHGIDYSGEKINGGLTEKPGTEQARYYWDPVIAPSGLAFYSGNLFPQWHDSVFVGGLRAGFLDRLTLTTNDKVRDEEPLLADLRSRIRDVRSGPDGAVYVLTDDGKLLRLTPGQ</sequence>
<dbReference type="KEGG" id="asz:ASN_3419"/>
<evidence type="ECO:0000313" key="3">
    <source>
        <dbReference type="Proteomes" id="UP000056109"/>
    </source>
</evidence>
<dbReference type="SUPFAM" id="SSF50952">
    <property type="entry name" value="Soluble quinoprotein glucose dehydrogenase"/>
    <property type="match status" value="1"/>
</dbReference>
<evidence type="ECO:0000259" key="1">
    <source>
        <dbReference type="Pfam" id="PF07995"/>
    </source>
</evidence>
<feature type="domain" description="Glucose/Sorbosone dehydrogenase" evidence="1">
    <location>
        <begin position="1"/>
        <end position="320"/>
    </location>
</feature>